<dbReference type="GO" id="GO:0003700">
    <property type="term" value="F:DNA-binding transcription factor activity"/>
    <property type="evidence" value="ECO:0007669"/>
    <property type="project" value="InterPro"/>
</dbReference>
<dbReference type="EMBL" id="DMNG01000105">
    <property type="protein sequence ID" value="HAN24143.1"/>
    <property type="molecule type" value="Genomic_DNA"/>
</dbReference>
<name>A0A0F0LVA6_9MICO</name>
<dbReference type="OrthoDB" id="4164516at2"/>
<proteinExistence type="predicted"/>
<protein>
    <submittedName>
        <fullName evidence="5">FadR family transcriptional regulator</fullName>
    </submittedName>
    <submittedName>
        <fullName evidence="6">HTH-type transcriptional regulator LutR</fullName>
    </submittedName>
</protein>
<dbReference type="InterPro" id="IPR036388">
    <property type="entry name" value="WH-like_DNA-bd_sf"/>
</dbReference>
<sequence length="256" mass="27745">MTLDRPASGATSSVFGSAPARLPAARLGVAVVRDLVGVVINGEVAPGETLPPEERLAQHFGVSRTVIRESVKRVEEKGLVSVAPGRGTTVQPPTSWNVLDPVVLSVMVENDDSLGVLDELAVVRSALEGAMSAATAERRTDDELARVEAALAHMEESIHDVDAYAQADADFHFLLMELSGNQLASNITQILFQRARSSSRFVQNQTDEAFRLTLDEHRRIYDAIVAGDADAAASAMRSHIVDAWQRRRLPTRRDPS</sequence>
<reference evidence="6 7" key="1">
    <citation type="submission" date="2015-02" db="EMBL/GenBank/DDBJ databases">
        <title>Draft genome sequences of ten Microbacterium spp. with emphasis on heavy metal contaminated environments.</title>
        <authorList>
            <person name="Corretto E."/>
        </authorList>
    </citation>
    <scope>NUCLEOTIDE SEQUENCE [LARGE SCALE GENOMIC DNA]</scope>
    <source>
        <strain evidence="6 7">DSM 18659</strain>
    </source>
</reference>
<dbReference type="CDD" id="cd07377">
    <property type="entry name" value="WHTH_GntR"/>
    <property type="match status" value="1"/>
</dbReference>
<evidence type="ECO:0000313" key="7">
    <source>
        <dbReference type="Proteomes" id="UP000033451"/>
    </source>
</evidence>
<evidence type="ECO:0000313" key="6">
    <source>
        <dbReference type="EMBL" id="KJL36225.1"/>
    </source>
</evidence>
<accession>A0A0F0LVA6</accession>
<dbReference type="Pfam" id="PF00392">
    <property type="entry name" value="GntR"/>
    <property type="match status" value="1"/>
</dbReference>
<evidence type="ECO:0000313" key="5">
    <source>
        <dbReference type="EMBL" id="HAN24143.1"/>
    </source>
</evidence>
<dbReference type="GO" id="GO:0003677">
    <property type="term" value="F:DNA binding"/>
    <property type="evidence" value="ECO:0007669"/>
    <property type="project" value="UniProtKB-KW"/>
</dbReference>
<dbReference type="EMBL" id="JYIY01000075">
    <property type="protein sequence ID" value="KJL36225.1"/>
    <property type="molecule type" value="Genomic_DNA"/>
</dbReference>
<dbReference type="InterPro" id="IPR008920">
    <property type="entry name" value="TF_FadR/GntR_C"/>
</dbReference>
<keyword evidence="2" id="KW-0238">DNA-binding</keyword>
<dbReference type="PANTHER" id="PTHR43537:SF44">
    <property type="entry name" value="GNTR FAMILY REGULATORY PROTEIN"/>
    <property type="match status" value="1"/>
</dbReference>
<dbReference type="STRING" id="400772.RR49_01905"/>
<organism evidence="6 7">
    <name type="scientific">Microbacterium ginsengisoli</name>
    <dbReference type="NCBI Taxonomy" id="400772"/>
    <lineage>
        <taxon>Bacteria</taxon>
        <taxon>Bacillati</taxon>
        <taxon>Actinomycetota</taxon>
        <taxon>Actinomycetes</taxon>
        <taxon>Micrococcales</taxon>
        <taxon>Microbacteriaceae</taxon>
        <taxon>Microbacterium</taxon>
    </lineage>
</organism>
<dbReference type="Proteomes" id="UP000033451">
    <property type="component" value="Unassembled WGS sequence"/>
</dbReference>
<dbReference type="SMART" id="SM00895">
    <property type="entry name" value="FCD"/>
    <property type="match status" value="1"/>
</dbReference>
<evidence type="ECO:0000256" key="3">
    <source>
        <dbReference type="ARBA" id="ARBA00023163"/>
    </source>
</evidence>
<dbReference type="Proteomes" id="UP000257479">
    <property type="component" value="Unassembled WGS sequence"/>
</dbReference>
<evidence type="ECO:0000256" key="1">
    <source>
        <dbReference type="ARBA" id="ARBA00023015"/>
    </source>
</evidence>
<evidence type="ECO:0000256" key="2">
    <source>
        <dbReference type="ARBA" id="ARBA00023125"/>
    </source>
</evidence>
<dbReference type="Gene3D" id="1.20.120.530">
    <property type="entry name" value="GntR ligand-binding domain-like"/>
    <property type="match status" value="1"/>
</dbReference>
<dbReference type="RefSeq" id="WP_048809019.1">
    <property type="nucleotide sequence ID" value="NZ_JBOFAV010000009.1"/>
</dbReference>
<dbReference type="SUPFAM" id="SSF46785">
    <property type="entry name" value="Winged helix' DNA-binding domain"/>
    <property type="match status" value="1"/>
</dbReference>
<comment type="caution">
    <text evidence="6">The sequence shown here is derived from an EMBL/GenBank/DDBJ whole genome shotgun (WGS) entry which is preliminary data.</text>
</comment>
<keyword evidence="1" id="KW-0805">Transcription regulation</keyword>
<dbReference type="Pfam" id="PF07729">
    <property type="entry name" value="FCD"/>
    <property type="match status" value="1"/>
</dbReference>
<dbReference type="InterPro" id="IPR011711">
    <property type="entry name" value="GntR_C"/>
</dbReference>
<reference evidence="5 8" key="2">
    <citation type="journal article" date="2018" name="Nat. Biotechnol.">
        <title>A standardized bacterial taxonomy based on genome phylogeny substantially revises the tree of life.</title>
        <authorList>
            <person name="Parks D.H."/>
            <person name="Chuvochina M."/>
            <person name="Waite D.W."/>
            <person name="Rinke C."/>
            <person name="Skarshewski A."/>
            <person name="Chaumeil P.A."/>
            <person name="Hugenholtz P."/>
        </authorList>
    </citation>
    <scope>NUCLEOTIDE SEQUENCE [LARGE SCALE GENOMIC DNA]</scope>
    <source>
        <strain evidence="5">UBA9152</strain>
    </source>
</reference>
<keyword evidence="3" id="KW-0804">Transcription</keyword>
<dbReference type="SUPFAM" id="SSF48008">
    <property type="entry name" value="GntR ligand-binding domain-like"/>
    <property type="match status" value="1"/>
</dbReference>
<gene>
    <name evidence="6" type="primary">lutR_3</name>
    <name evidence="5" type="ORF">DCP95_06160</name>
    <name evidence="6" type="ORF">RR49_01905</name>
</gene>
<dbReference type="PROSITE" id="PS50949">
    <property type="entry name" value="HTH_GNTR"/>
    <property type="match status" value="1"/>
</dbReference>
<dbReference type="Gene3D" id="1.10.10.10">
    <property type="entry name" value="Winged helix-like DNA-binding domain superfamily/Winged helix DNA-binding domain"/>
    <property type="match status" value="1"/>
</dbReference>
<feature type="domain" description="HTH gntR-type" evidence="4">
    <location>
        <begin position="25"/>
        <end position="93"/>
    </location>
</feature>
<evidence type="ECO:0000313" key="8">
    <source>
        <dbReference type="Proteomes" id="UP000257479"/>
    </source>
</evidence>
<dbReference type="AlphaFoldDB" id="A0A0F0LVA6"/>
<dbReference type="SMART" id="SM00345">
    <property type="entry name" value="HTH_GNTR"/>
    <property type="match status" value="1"/>
</dbReference>
<keyword evidence="7" id="KW-1185">Reference proteome</keyword>
<dbReference type="PRINTS" id="PR00035">
    <property type="entry name" value="HTHGNTR"/>
</dbReference>
<dbReference type="InterPro" id="IPR036390">
    <property type="entry name" value="WH_DNA-bd_sf"/>
</dbReference>
<evidence type="ECO:0000259" key="4">
    <source>
        <dbReference type="PROSITE" id="PS50949"/>
    </source>
</evidence>
<dbReference type="PATRIC" id="fig|400772.4.peg.1921"/>
<dbReference type="PANTHER" id="PTHR43537">
    <property type="entry name" value="TRANSCRIPTIONAL REGULATOR, GNTR FAMILY"/>
    <property type="match status" value="1"/>
</dbReference>
<dbReference type="InterPro" id="IPR000524">
    <property type="entry name" value="Tscrpt_reg_HTH_GntR"/>
</dbReference>